<gene>
    <name evidence="2" type="ORF">THMIRHAS_04890</name>
</gene>
<dbReference type="EMBL" id="AP021889">
    <property type="protein sequence ID" value="BBP45116.1"/>
    <property type="molecule type" value="Genomic_DNA"/>
</dbReference>
<dbReference type="AlphaFoldDB" id="A0A6F8PSQ2"/>
<evidence type="ECO:0000256" key="1">
    <source>
        <dbReference type="SAM" id="MobiDB-lite"/>
    </source>
</evidence>
<keyword evidence="3" id="KW-1185">Reference proteome</keyword>
<sequence length="127" mass="14304">MTQQEAPEWLSVEVAKGIQLLMALRLKRAPFAGSPEDVYALCEAWLIALAEQPISWDQPLDAPRIERAFRKLASTVTEWPSPAQLISCMPKRQQASLPHLSPIDEASRHHGREQLKSILARLQSKAR</sequence>
<evidence type="ECO:0000313" key="2">
    <source>
        <dbReference type="EMBL" id="BBP45116.1"/>
    </source>
</evidence>
<accession>A0A6F8PSQ2</accession>
<proteinExistence type="predicted"/>
<reference evidence="3" key="1">
    <citation type="submission" date="2019-11" db="EMBL/GenBank/DDBJ databases">
        <title>Isolation and characterization of two novel species in the genus Thiomicrorhabdus.</title>
        <authorList>
            <person name="Mochizuki J."/>
            <person name="Kojima H."/>
            <person name="Fukui M."/>
        </authorList>
    </citation>
    <scope>NUCLEOTIDE SEQUENCE [LARGE SCALE GENOMIC DNA]</scope>
    <source>
        <strain evidence="3">aks77</strain>
    </source>
</reference>
<dbReference type="RefSeq" id="WP_173270411.1">
    <property type="nucleotide sequence ID" value="NZ_AP021889.1"/>
</dbReference>
<evidence type="ECO:0000313" key="3">
    <source>
        <dbReference type="Proteomes" id="UP000501726"/>
    </source>
</evidence>
<organism evidence="2 3">
    <name type="scientific">Thiosulfatimonas sediminis</name>
    <dbReference type="NCBI Taxonomy" id="2675054"/>
    <lineage>
        <taxon>Bacteria</taxon>
        <taxon>Pseudomonadati</taxon>
        <taxon>Pseudomonadota</taxon>
        <taxon>Gammaproteobacteria</taxon>
        <taxon>Thiotrichales</taxon>
        <taxon>Piscirickettsiaceae</taxon>
        <taxon>Thiosulfatimonas</taxon>
    </lineage>
</organism>
<name>A0A6F8PSQ2_9GAMM</name>
<protein>
    <submittedName>
        <fullName evidence="2">Uncharacterized protein</fullName>
    </submittedName>
</protein>
<feature type="region of interest" description="Disordered" evidence="1">
    <location>
        <begin position="91"/>
        <end position="112"/>
    </location>
</feature>
<dbReference type="Proteomes" id="UP000501726">
    <property type="component" value="Chromosome"/>
</dbReference>
<dbReference type="KEGG" id="tse:THMIRHAS_04890"/>